<dbReference type="Proteomes" id="UP000295210">
    <property type="component" value="Unassembled WGS sequence"/>
</dbReference>
<dbReference type="InterPro" id="IPR036942">
    <property type="entry name" value="Beta-barrel_TonB_sf"/>
</dbReference>
<dbReference type="GO" id="GO:0004180">
    <property type="term" value="F:carboxypeptidase activity"/>
    <property type="evidence" value="ECO:0007669"/>
    <property type="project" value="UniProtKB-KW"/>
</dbReference>
<dbReference type="Pfam" id="PF13620">
    <property type="entry name" value="CarboxypepD_reg"/>
    <property type="match status" value="1"/>
</dbReference>
<feature type="chain" id="PRO_5020256599" evidence="4">
    <location>
        <begin position="21"/>
        <end position="1039"/>
    </location>
</feature>
<gene>
    <name evidence="6" type="ORF">C7378_0397</name>
</gene>
<evidence type="ECO:0000256" key="4">
    <source>
        <dbReference type="SAM" id="SignalP"/>
    </source>
</evidence>
<dbReference type="GO" id="GO:0009279">
    <property type="term" value="C:cell outer membrane"/>
    <property type="evidence" value="ECO:0007669"/>
    <property type="project" value="UniProtKB-SubCell"/>
</dbReference>
<keyword evidence="2" id="KW-0472">Membrane</keyword>
<dbReference type="AlphaFoldDB" id="A0A4R1LB61"/>
<keyword evidence="6" id="KW-0121">Carboxypeptidase</keyword>
<protein>
    <submittedName>
        <fullName evidence="6">Carboxypeptidase family protein</fullName>
    </submittedName>
</protein>
<name>A0A4R1LB61_9BACT</name>
<evidence type="ECO:0000256" key="1">
    <source>
        <dbReference type="ARBA" id="ARBA00004442"/>
    </source>
</evidence>
<keyword evidence="6" id="KW-0645">Protease</keyword>
<keyword evidence="3" id="KW-0998">Cell outer membrane</keyword>
<accession>A0A4R1LB61</accession>
<dbReference type="Gene3D" id="2.60.40.1120">
    <property type="entry name" value="Carboxypeptidase-like, regulatory domain"/>
    <property type="match status" value="1"/>
</dbReference>
<evidence type="ECO:0000256" key="3">
    <source>
        <dbReference type="ARBA" id="ARBA00023237"/>
    </source>
</evidence>
<evidence type="ECO:0000313" key="7">
    <source>
        <dbReference type="Proteomes" id="UP000295210"/>
    </source>
</evidence>
<dbReference type="Pfam" id="PF25183">
    <property type="entry name" value="OMP_b-brl_4"/>
    <property type="match status" value="2"/>
</dbReference>
<dbReference type="InterPro" id="IPR057601">
    <property type="entry name" value="Oar-like_b-barrel"/>
</dbReference>
<evidence type="ECO:0000259" key="5">
    <source>
        <dbReference type="Pfam" id="PF25183"/>
    </source>
</evidence>
<dbReference type="InterPro" id="IPR008969">
    <property type="entry name" value="CarboxyPept-like_regulatory"/>
</dbReference>
<keyword evidence="4" id="KW-0732">Signal</keyword>
<dbReference type="OrthoDB" id="97893at2"/>
<organism evidence="6 7">
    <name type="scientific">Acidipila rosea</name>
    <dbReference type="NCBI Taxonomy" id="768535"/>
    <lineage>
        <taxon>Bacteria</taxon>
        <taxon>Pseudomonadati</taxon>
        <taxon>Acidobacteriota</taxon>
        <taxon>Terriglobia</taxon>
        <taxon>Terriglobales</taxon>
        <taxon>Acidobacteriaceae</taxon>
        <taxon>Acidipila</taxon>
    </lineage>
</organism>
<evidence type="ECO:0000256" key="2">
    <source>
        <dbReference type="ARBA" id="ARBA00023136"/>
    </source>
</evidence>
<dbReference type="SUPFAM" id="SSF56935">
    <property type="entry name" value="Porins"/>
    <property type="match status" value="1"/>
</dbReference>
<comment type="caution">
    <text evidence="6">The sequence shown here is derived from an EMBL/GenBank/DDBJ whole genome shotgun (WGS) entry which is preliminary data.</text>
</comment>
<dbReference type="Gene3D" id="2.40.170.20">
    <property type="entry name" value="TonB-dependent receptor, beta-barrel domain"/>
    <property type="match status" value="1"/>
</dbReference>
<sequence length="1039" mass="111546">MKRNLHLSLFVSLTSLILFAFSALTLQAQSTGTIKGLITDQSGAAVPGAEVTITNAGTNVARHVTTDGAGNYQVPSLTPGSYNVQVTAAGLQTKTMTGVVLQVDQIASENIQLGVASQSQSVQVTAAAPLIDSQSMSVGQVINPRTVQEAPLNGRHFVDLGTLIAGSVTPPQSGFLVVPIRGQGSLSFDTAGQREDTVNFMINGINLNDMSQNQITFQPEINTVQEFKVDNSSFSAEYGRNSGAIVNIATRSGTNQFHGEAYDYIRNDFFDARNFFNPQYTVNGTHVRQSSFKRNQFGGDVGGPIYRNHTFFFLSYEGLHQHQGEAVNSAVPPAGSTSTDPIIQKLLTLIPAPNAGNNFVGSAIAPVAIDQGTADIDQVLGAADHLHGYYAIQQDSRTEPLAPTVADTIPNFGDSRPARRQLLTIVETHIFGPNAVNEARLGFNRIHITFTPNFVANPVSYGIDNGVTTNIGLPQISISSLGLTFGGPAGEPQGRGDTTGVFSDTFSLLRGKHSFRFGGEYRRFLNDNFAGDTSSFSFNSLQGFLNDEVASFAVVPGTRPSRIYTNATGVYAMDSWKLRPNLTAELGFRFDWNGTPAEARNRLTVFDPSTSSLVQVGTNGLGSIYRQNFGYEPRVGLVWDPSHNGRTVVRLGYGYFLNQPTTNFIQSLALNPPFAVPVSIVPATPSAALTMANAFASSKSSKTIAPSSINPQFKNATVQSYNLNLQQQISSTIAFQLAYVGSKSTHLQLTRNQNQPINGVRPFTTVAASSPVDPGASLANITEYDSAGNANYNALWLTVTKSFSKGLQFQSSYQWTKSFDYNSLSSQGIVLQNSYDPRNNYGPSDFDVRNRWVLSGVYDLPVKGNRLIEGWEVSPIVAMQTGNPITVVTTLPTNGVLGTIRPNLLGRVPVGYSHTASGNIQYLPQAVCATATPGCLFSSPGAGNFGNEPRGAIYGPGYLDVDFSLVKNTKINNRVQLQIRTDAFNILNHVNFGQPISTLSVSSAGAVNAGQFGQITTTRFPIGDQGSSRQLQVAGKIVF</sequence>
<keyword evidence="6" id="KW-0378">Hydrolase</keyword>
<feature type="domain" description="TonB-dependent transporter Oar-like beta-barrel" evidence="5">
    <location>
        <begin position="250"/>
        <end position="334"/>
    </location>
</feature>
<feature type="signal peptide" evidence="4">
    <location>
        <begin position="1"/>
        <end position="20"/>
    </location>
</feature>
<feature type="domain" description="TonB-dependent transporter Oar-like beta-barrel" evidence="5">
    <location>
        <begin position="338"/>
        <end position="1032"/>
    </location>
</feature>
<keyword evidence="7" id="KW-1185">Reference proteome</keyword>
<evidence type="ECO:0000313" key="6">
    <source>
        <dbReference type="EMBL" id="TCK75414.1"/>
    </source>
</evidence>
<comment type="subcellular location">
    <subcellularLocation>
        <location evidence="1">Cell outer membrane</location>
    </subcellularLocation>
</comment>
<reference evidence="6 7" key="1">
    <citation type="submission" date="2019-03" db="EMBL/GenBank/DDBJ databases">
        <title>Genomic Encyclopedia of Type Strains, Phase IV (KMG-IV): sequencing the most valuable type-strain genomes for metagenomic binning, comparative biology and taxonomic classification.</title>
        <authorList>
            <person name="Goeker M."/>
        </authorList>
    </citation>
    <scope>NUCLEOTIDE SEQUENCE [LARGE SCALE GENOMIC DNA]</scope>
    <source>
        <strain evidence="6 7">DSM 103428</strain>
    </source>
</reference>
<dbReference type="SUPFAM" id="SSF49464">
    <property type="entry name" value="Carboxypeptidase regulatory domain-like"/>
    <property type="match status" value="1"/>
</dbReference>
<dbReference type="RefSeq" id="WP_131991158.1">
    <property type="nucleotide sequence ID" value="NZ_SMGK01000001.1"/>
</dbReference>
<proteinExistence type="predicted"/>
<dbReference type="EMBL" id="SMGK01000001">
    <property type="protein sequence ID" value="TCK75414.1"/>
    <property type="molecule type" value="Genomic_DNA"/>
</dbReference>